<dbReference type="EMBL" id="BLTE01000001">
    <property type="protein sequence ID" value="GFK92387.1"/>
    <property type="molecule type" value="Genomic_DNA"/>
</dbReference>
<proteinExistence type="predicted"/>
<dbReference type="Pfam" id="PF09838">
    <property type="entry name" value="DUF2065"/>
    <property type="match status" value="1"/>
</dbReference>
<dbReference type="Proteomes" id="UP000494245">
    <property type="component" value="Unassembled WGS sequence"/>
</dbReference>
<keyword evidence="1" id="KW-0472">Membrane</keyword>
<reference evidence="2 3" key="1">
    <citation type="submission" date="2020-04" db="EMBL/GenBank/DDBJ databases">
        <authorList>
            <consortium name="Desulfovibrio sp. FSS-1 genome sequencing consortium"/>
            <person name="Shimoshige H."/>
            <person name="Kobayashi H."/>
            <person name="Maekawa T."/>
        </authorList>
    </citation>
    <scope>NUCLEOTIDE SEQUENCE [LARGE SCALE GENOMIC DNA]</scope>
    <source>
        <strain evidence="2 3">SIID29052-01</strain>
    </source>
</reference>
<accession>A0A6V8LS02</accession>
<protein>
    <recommendedName>
        <fullName evidence="4">DUF2065 domain-containing protein</fullName>
    </recommendedName>
</protein>
<evidence type="ECO:0000313" key="3">
    <source>
        <dbReference type="Proteomes" id="UP000494245"/>
    </source>
</evidence>
<comment type="caution">
    <text evidence="2">The sequence shown here is derived from an EMBL/GenBank/DDBJ whole genome shotgun (WGS) entry which is preliminary data.</text>
</comment>
<keyword evidence="3" id="KW-1185">Reference proteome</keyword>
<organism evidence="2 3">
    <name type="scientific">Fundidesulfovibrio magnetotacticus</name>
    <dbReference type="NCBI Taxonomy" id="2730080"/>
    <lineage>
        <taxon>Bacteria</taxon>
        <taxon>Pseudomonadati</taxon>
        <taxon>Thermodesulfobacteriota</taxon>
        <taxon>Desulfovibrionia</taxon>
        <taxon>Desulfovibrionales</taxon>
        <taxon>Desulfovibrionaceae</taxon>
        <taxon>Fundidesulfovibrio</taxon>
    </lineage>
</organism>
<evidence type="ECO:0000313" key="2">
    <source>
        <dbReference type="EMBL" id="GFK92387.1"/>
    </source>
</evidence>
<keyword evidence="1" id="KW-0812">Transmembrane</keyword>
<evidence type="ECO:0000256" key="1">
    <source>
        <dbReference type="SAM" id="Phobius"/>
    </source>
</evidence>
<gene>
    <name evidence="2" type="ORF">NNJEOMEG_00212</name>
</gene>
<keyword evidence="1" id="KW-1133">Transmembrane helix</keyword>
<dbReference type="InterPro" id="IPR019201">
    <property type="entry name" value="DUF2065"/>
</dbReference>
<feature type="transmembrane region" description="Helical" evidence="1">
    <location>
        <begin position="17"/>
        <end position="36"/>
    </location>
</feature>
<feature type="transmembrane region" description="Helical" evidence="1">
    <location>
        <begin position="57"/>
        <end position="74"/>
    </location>
</feature>
<sequence>MARSAHYHVPMNIDWKLLLLAVGLALVFEGMPYFLFAEKMPGVLRQLSAMKPRSLRFMGMTAMAVGLFLVWFMTRHAVLP</sequence>
<reference evidence="2 3" key="2">
    <citation type="submission" date="2020-05" db="EMBL/GenBank/DDBJ databases">
        <title>Draft genome sequence of Desulfovibrio sp. strainFSS-1.</title>
        <authorList>
            <person name="Shimoshige H."/>
            <person name="Kobayashi H."/>
            <person name="Maekawa T."/>
        </authorList>
    </citation>
    <scope>NUCLEOTIDE SEQUENCE [LARGE SCALE GENOMIC DNA]</scope>
    <source>
        <strain evidence="2 3">SIID29052-01</strain>
    </source>
</reference>
<name>A0A6V8LS02_9BACT</name>
<evidence type="ECO:0008006" key="4">
    <source>
        <dbReference type="Google" id="ProtNLM"/>
    </source>
</evidence>
<dbReference type="AlphaFoldDB" id="A0A6V8LS02"/>